<dbReference type="AlphaFoldDB" id="A0A9P6DQ43"/>
<dbReference type="Gene3D" id="3.20.20.190">
    <property type="entry name" value="Phosphatidylinositol (PI) phosphodiesterase"/>
    <property type="match status" value="1"/>
</dbReference>
<accession>A0A9P6DQ43</accession>
<proteinExistence type="predicted"/>
<dbReference type="InterPro" id="IPR051057">
    <property type="entry name" value="PI-PLC_domain"/>
</dbReference>
<comment type="caution">
    <text evidence="2">The sequence shown here is derived from an EMBL/GenBank/DDBJ whole genome shotgun (WGS) entry which is preliminary data.</text>
</comment>
<evidence type="ECO:0000256" key="1">
    <source>
        <dbReference type="SAM" id="SignalP"/>
    </source>
</evidence>
<gene>
    <name evidence="2" type="ORF">BS47DRAFT_1333564</name>
</gene>
<dbReference type="Proteomes" id="UP000886523">
    <property type="component" value="Unassembled WGS sequence"/>
</dbReference>
<evidence type="ECO:0000313" key="2">
    <source>
        <dbReference type="EMBL" id="KAF9506963.1"/>
    </source>
</evidence>
<dbReference type="SUPFAM" id="SSF51695">
    <property type="entry name" value="PLC-like phosphodiesterases"/>
    <property type="match status" value="1"/>
</dbReference>
<name>A0A9P6DQ43_9AGAM</name>
<dbReference type="Pfam" id="PF26146">
    <property type="entry name" value="PI-PLC_X"/>
    <property type="match status" value="1"/>
</dbReference>
<dbReference type="OrthoDB" id="7984201at2759"/>
<sequence length="312" mass="33689">MSLASLMFLCIALSATVNAGPVKRRAAVCNGYSQLCSRLYSNVTYIGAHDSYAIDSTSIDREHSYLRLLYLNFLLPSLTKSCGEPIHLHHCATQLGVRVLQSQAHLKDGHIELCHTGGSLLSYLEEVKTWLDANPNEVLTLVVTNPDAISVADYWGPDFVAAGLDTYAYVPSSSQPGLSDWPTLGSMIDSGKRLVVFMDYNSDTSSVPYILPEFSSVWETKYDVTDSSFPCTVDRGSTPGMLMANHFLDVSIFGILIPDRGSADITNSVSSIVANSNGCLSLNSGNAPTFILLDFVNQGQTITAGNILNGLT</sequence>
<evidence type="ECO:0000313" key="3">
    <source>
        <dbReference type="Proteomes" id="UP000886523"/>
    </source>
</evidence>
<dbReference type="GO" id="GO:0008081">
    <property type="term" value="F:phosphoric diester hydrolase activity"/>
    <property type="evidence" value="ECO:0007669"/>
    <property type="project" value="InterPro"/>
</dbReference>
<dbReference type="GO" id="GO:0006629">
    <property type="term" value="P:lipid metabolic process"/>
    <property type="evidence" value="ECO:0007669"/>
    <property type="project" value="InterPro"/>
</dbReference>
<dbReference type="InterPro" id="IPR017946">
    <property type="entry name" value="PLC-like_Pdiesterase_TIM-brl"/>
</dbReference>
<feature type="signal peptide" evidence="1">
    <location>
        <begin position="1"/>
        <end position="19"/>
    </location>
</feature>
<dbReference type="PANTHER" id="PTHR13593">
    <property type="match status" value="1"/>
</dbReference>
<reference evidence="2" key="1">
    <citation type="journal article" date="2020" name="Nat. Commun.">
        <title>Large-scale genome sequencing of mycorrhizal fungi provides insights into the early evolution of symbiotic traits.</title>
        <authorList>
            <person name="Miyauchi S."/>
            <person name="Kiss E."/>
            <person name="Kuo A."/>
            <person name="Drula E."/>
            <person name="Kohler A."/>
            <person name="Sanchez-Garcia M."/>
            <person name="Morin E."/>
            <person name="Andreopoulos B."/>
            <person name="Barry K.W."/>
            <person name="Bonito G."/>
            <person name="Buee M."/>
            <person name="Carver A."/>
            <person name="Chen C."/>
            <person name="Cichocki N."/>
            <person name="Clum A."/>
            <person name="Culley D."/>
            <person name="Crous P.W."/>
            <person name="Fauchery L."/>
            <person name="Girlanda M."/>
            <person name="Hayes R.D."/>
            <person name="Keri Z."/>
            <person name="LaButti K."/>
            <person name="Lipzen A."/>
            <person name="Lombard V."/>
            <person name="Magnuson J."/>
            <person name="Maillard F."/>
            <person name="Murat C."/>
            <person name="Nolan M."/>
            <person name="Ohm R.A."/>
            <person name="Pangilinan J."/>
            <person name="Pereira M.F."/>
            <person name="Perotto S."/>
            <person name="Peter M."/>
            <person name="Pfister S."/>
            <person name="Riley R."/>
            <person name="Sitrit Y."/>
            <person name="Stielow J.B."/>
            <person name="Szollosi G."/>
            <person name="Zifcakova L."/>
            <person name="Stursova M."/>
            <person name="Spatafora J.W."/>
            <person name="Tedersoo L."/>
            <person name="Vaario L.M."/>
            <person name="Yamada A."/>
            <person name="Yan M."/>
            <person name="Wang P."/>
            <person name="Xu J."/>
            <person name="Bruns T."/>
            <person name="Baldrian P."/>
            <person name="Vilgalys R."/>
            <person name="Dunand C."/>
            <person name="Henrissat B."/>
            <person name="Grigoriev I.V."/>
            <person name="Hibbett D."/>
            <person name="Nagy L.G."/>
            <person name="Martin F.M."/>
        </authorList>
    </citation>
    <scope>NUCLEOTIDE SEQUENCE</scope>
    <source>
        <strain evidence="2">UP504</strain>
    </source>
</reference>
<protein>
    <recommendedName>
        <fullName evidence="4">PLC-like phosphodiesterase</fullName>
    </recommendedName>
</protein>
<dbReference type="PANTHER" id="PTHR13593:SF140">
    <property type="entry name" value="PLC-LIKE PHOSPHODIESTERASE"/>
    <property type="match status" value="1"/>
</dbReference>
<organism evidence="2 3">
    <name type="scientific">Hydnum rufescens UP504</name>
    <dbReference type="NCBI Taxonomy" id="1448309"/>
    <lineage>
        <taxon>Eukaryota</taxon>
        <taxon>Fungi</taxon>
        <taxon>Dikarya</taxon>
        <taxon>Basidiomycota</taxon>
        <taxon>Agaricomycotina</taxon>
        <taxon>Agaricomycetes</taxon>
        <taxon>Cantharellales</taxon>
        <taxon>Hydnaceae</taxon>
        <taxon>Hydnum</taxon>
    </lineage>
</organism>
<keyword evidence="1" id="KW-0732">Signal</keyword>
<feature type="chain" id="PRO_5040504503" description="PLC-like phosphodiesterase" evidence="1">
    <location>
        <begin position="20"/>
        <end position="312"/>
    </location>
</feature>
<dbReference type="EMBL" id="MU129093">
    <property type="protein sequence ID" value="KAF9506963.1"/>
    <property type="molecule type" value="Genomic_DNA"/>
</dbReference>
<evidence type="ECO:0008006" key="4">
    <source>
        <dbReference type="Google" id="ProtNLM"/>
    </source>
</evidence>
<keyword evidence="3" id="KW-1185">Reference proteome</keyword>